<dbReference type="Proteomes" id="UP000256512">
    <property type="component" value="Unassembled WGS sequence"/>
</dbReference>
<comment type="caution">
    <text evidence="1">The sequence shown here is derived from an EMBL/GenBank/DDBJ whole genome shotgun (WGS) entry which is preliminary data.</text>
</comment>
<protein>
    <submittedName>
        <fullName evidence="1">Uncharacterized protein</fullName>
    </submittedName>
</protein>
<name>A0A3D9BUF6_9FLAO</name>
<evidence type="ECO:0000313" key="2">
    <source>
        <dbReference type="Proteomes" id="UP000256512"/>
    </source>
</evidence>
<reference evidence="1 2" key="1">
    <citation type="journal article" date="2006" name="Int. J. Syst. Evol. Microbiol.">
        <title>Chryseobacterium piscium sp. nov., isolated from fish of the South Atlantic Ocean off South Africa.</title>
        <authorList>
            <person name="de Beer H."/>
            <person name="Hugo C.J."/>
            <person name="Jooste P.J."/>
            <person name="Vancanneyt M."/>
            <person name="Coenye T."/>
            <person name="Vandamme P."/>
        </authorList>
    </citation>
    <scope>NUCLEOTIDE SEQUENCE [LARGE SCALE GENOMIC DNA]</scope>
    <source>
        <strain evidence="1 2">CCUG 51923</strain>
    </source>
</reference>
<sequence>MRIDSKHDIESEEFSDKIEEIVIEPLCEEFGETKWLSEENFTMEKNRKGFSDYDVEEFDNYNEWMEEYSVLKMVIVWVKIILEV</sequence>
<proteinExistence type="predicted"/>
<evidence type="ECO:0000313" key="1">
    <source>
        <dbReference type="EMBL" id="REC56981.1"/>
    </source>
</evidence>
<accession>A0A3D9BUF6</accession>
<dbReference type="RefSeq" id="WP_115948880.1">
    <property type="nucleotide sequence ID" value="NZ_QNVS01000003.1"/>
</dbReference>
<gene>
    <name evidence="1" type="ORF">DRF62_02145</name>
</gene>
<keyword evidence="2" id="KW-1185">Reference proteome</keyword>
<organism evidence="1 2">
    <name type="scientific">Chryseobacterium piscium</name>
    <dbReference type="NCBI Taxonomy" id="333702"/>
    <lineage>
        <taxon>Bacteria</taxon>
        <taxon>Pseudomonadati</taxon>
        <taxon>Bacteroidota</taxon>
        <taxon>Flavobacteriia</taxon>
        <taxon>Flavobacteriales</taxon>
        <taxon>Weeksellaceae</taxon>
        <taxon>Chryseobacterium group</taxon>
        <taxon>Chryseobacterium</taxon>
    </lineage>
</organism>
<dbReference type="AlphaFoldDB" id="A0A3D9BUF6"/>
<dbReference type="EMBL" id="QNVS01000003">
    <property type="protein sequence ID" value="REC56981.1"/>
    <property type="molecule type" value="Genomic_DNA"/>
</dbReference>